<organism evidence="1 2">
    <name type="scientific">Trichonephila clavata</name>
    <name type="common">Joro spider</name>
    <name type="synonym">Nephila clavata</name>
    <dbReference type="NCBI Taxonomy" id="2740835"/>
    <lineage>
        <taxon>Eukaryota</taxon>
        <taxon>Metazoa</taxon>
        <taxon>Ecdysozoa</taxon>
        <taxon>Arthropoda</taxon>
        <taxon>Chelicerata</taxon>
        <taxon>Arachnida</taxon>
        <taxon>Araneae</taxon>
        <taxon>Araneomorphae</taxon>
        <taxon>Entelegynae</taxon>
        <taxon>Araneoidea</taxon>
        <taxon>Nephilidae</taxon>
        <taxon>Trichonephila</taxon>
    </lineage>
</organism>
<dbReference type="EMBL" id="BMAO01033742">
    <property type="protein sequence ID" value="GFQ91494.1"/>
    <property type="molecule type" value="Genomic_DNA"/>
</dbReference>
<gene>
    <name evidence="1" type="ORF">TNCT_335911</name>
</gene>
<sequence>MKEELVLRDPSFTALIESDPAMKILEVAAWRELLLRERINEAVKSNLLKFATGNDLDNLAEFYGVERENGEKDENFRKRIKAKIVGWRAGGNYRYYALSADTRVKDALVESPVPGKVQVSILSTQLSTTGIPEEELLEIVRNQLNREDVRILTDTIEVVSCNIIEIDIHSKISIKRPDIIETVKKKFIEKFETTKRLGWKVTKSWIIANLFVEGVENVELIEPREDIVVLEQALVEAIDYKVDPSCIRGFKFSPGEKVLPWIVEEYGLEEILRWAKDKRKAVEEGIKFQRLRGTLESLKIALKWASIDDITIIEEPPGKHFFELQIGIRDVPNDFFVDAVVELAKLSLPARSRLMRIFNDYYNIDRFILDESLFGSLLSDYSGTKVEKNGPVLSFGRVNFFRSSGLVIRIIENYLRDHYERALSNDIYRLDVAILGETEPHTKNYNGIYERSHQWNNLKTLYPLPQSLLPEIKFAKAQVMLSDSWNLGEINACFPVSSVEEKGNKFVLGNDKLSGQRWNLKYQPILERFFAVHHYQVKNFSTPKIIRFSVAEHYIHFESELDSEQKDSIQELENYILVFYPGVLTWHEHRHLNRSWEEKQVICLMS</sequence>
<proteinExistence type="predicted"/>
<evidence type="ECO:0000313" key="2">
    <source>
        <dbReference type="Proteomes" id="UP000887116"/>
    </source>
</evidence>
<name>A0A8X6HRF1_TRICU</name>
<dbReference type="Pfam" id="PF09684">
    <property type="entry name" value="Tail_P2_I"/>
    <property type="match status" value="1"/>
</dbReference>
<dbReference type="OrthoDB" id="8115551at2759"/>
<keyword evidence="2" id="KW-1185">Reference proteome</keyword>
<comment type="caution">
    <text evidence="1">The sequence shown here is derived from an EMBL/GenBank/DDBJ whole genome shotgun (WGS) entry which is preliminary data.</text>
</comment>
<evidence type="ECO:0000313" key="1">
    <source>
        <dbReference type="EMBL" id="GFQ91494.1"/>
    </source>
</evidence>
<dbReference type="InterPro" id="IPR006521">
    <property type="entry name" value="Tail_protein_I"/>
</dbReference>
<accession>A0A8X6HRF1</accession>
<dbReference type="AlphaFoldDB" id="A0A8X6HRF1"/>
<dbReference type="Proteomes" id="UP000887116">
    <property type="component" value="Unassembled WGS sequence"/>
</dbReference>
<reference evidence="1" key="1">
    <citation type="submission" date="2020-07" db="EMBL/GenBank/DDBJ databases">
        <title>Multicomponent nature underlies the extraordinary mechanical properties of spider dragline silk.</title>
        <authorList>
            <person name="Kono N."/>
            <person name="Nakamura H."/>
            <person name="Mori M."/>
            <person name="Yoshida Y."/>
            <person name="Ohtoshi R."/>
            <person name="Malay A.D."/>
            <person name="Moran D.A.P."/>
            <person name="Tomita M."/>
            <person name="Numata K."/>
            <person name="Arakawa K."/>
        </authorList>
    </citation>
    <scope>NUCLEOTIDE SEQUENCE</scope>
</reference>
<protein>
    <submittedName>
        <fullName evidence="1">Baseplate protein J</fullName>
    </submittedName>
</protein>